<evidence type="ECO:0000313" key="5">
    <source>
        <dbReference type="EnsemblMetazoa" id="CLYHEMP017567.2"/>
    </source>
</evidence>
<dbReference type="EnsemblMetazoa" id="CLYHEMT017567.2">
    <property type="protein sequence ID" value="CLYHEMP017567.2"/>
    <property type="gene ID" value="CLYHEMG017567"/>
</dbReference>
<dbReference type="Pfam" id="PF02146">
    <property type="entry name" value="SIR2"/>
    <property type="match status" value="1"/>
</dbReference>
<feature type="domain" description="Deacetylase sirtuin-type" evidence="4">
    <location>
        <begin position="44"/>
        <end position="212"/>
    </location>
</feature>
<keyword evidence="2" id="KW-0520">NAD</keyword>
<evidence type="ECO:0000256" key="2">
    <source>
        <dbReference type="ARBA" id="ARBA00023027"/>
    </source>
</evidence>
<name>A0A7M5X5M1_9CNID</name>
<dbReference type="PANTHER" id="PTHR11085">
    <property type="entry name" value="NAD-DEPENDENT PROTEIN DEACYLASE SIRTUIN-5, MITOCHONDRIAL-RELATED"/>
    <property type="match status" value="1"/>
</dbReference>
<protein>
    <recommendedName>
        <fullName evidence="4">Deacetylase sirtuin-type domain-containing protein</fullName>
    </recommendedName>
</protein>
<reference evidence="5" key="1">
    <citation type="submission" date="2021-01" db="UniProtKB">
        <authorList>
            <consortium name="EnsemblMetazoa"/>
        </authorList>
    </citation>
    <scope>IDENTIFICATION</scope>
</reference>
<dbReference type="Proteomes" id="UP000594262">
    <property type="component" value="Unplaced"/>
</dbReference>
<dbReference type="InterPro" id="IPR029035">
    <property type="entry name" value="DHS-like_NAD/FAD-binding_dom"/>
</dbReference>
<organism evidence="5 6">
    <name type="scientific">Clytia hemisphaerica</name>
    <dbReference type="NCBI Taxonomy" id="252671"/>
    <lineage>
        <taxon>Eukaryota</taxon>
        <taxon>Metazoa</taxon>
        <taxon>Cnidaria</taxon>
        <taxon>Hydrozoa</taxon>
        <taxon>Hydroidolina</taxon>
        <taxon>Leptothecata</taxon>
        <taxon>Obeliida</taxon>
        <taxon>Clytiidae</taxon>
        <taxon>Clytia</taxon>
    </lineage>
</organism>
<feature type="binding site" evidence="3">
    <location>
        <position position="206"/>
    </location>
    <ligand>
        <name>Zn(2+)</name>
        <dbReference type="ChEBI" id="CHEBI:29105"/>
    </ligand>
</feature>
<dbReference type="AlphaFoldDB" id="A0A7M5X5M1"/>
<dbReference type="InterPro" id="IPR050134">
    <property type="entry name" value="NAD-dep_sirtuin_deacylases"/>
</dbReference>
<dbReference type="GO" id="GO:0046872">
    <property type="term" value="F:metal ion binding"/>
    <property type="evidence" value="ECO:0007669"/>
    <property type="project" value="UniProtKB-KW"/>
</dbReference>
<accession>A0A7M5X5M1</accession>
<feature type="binding site" evidence="3">
    <location>
        <position position="201"/>
    </location>
    <ligand>
        <name>Zn(2+)</name>
        <dbReference type="ChEBI" id="CHEBI:29105"/>
    </ligand>
</feature>
<dbReference type="GO" id="GO:0005634">
    <property type="term" value="C:nucleus"/>
    <property type="evidence" value="ECO:0007669"/>
    <property type="project" value="TreeGrafter"/>
</dbReference>
<dbReference type="GO" id="GO:0070403">
    <property type="term" value="F:NAD+ binding"/>
    <property type="evidence" value="ECO:0007669"/>
    <property type="project" value="InterPro"/>
</dbReference>
<feature type="binding site" evidence="3">
    <location>
        <position position="180"/>
    </location>
    <ligand>
        <name>Zn(2+)</name>
        <dbReference type="ChEBI" id="CHEBI:29105"/>
    </ligand>
</feature>
<keyword evidence="6" id="KW-1185">Reference proteome</keyword>
<keyword evidence="3" id="KW-0862">Zinc</keyword>
<feature type="active site" description="Proton acceptor" evidence="3">
    <location>
        <position position="169"/>
    </location>
</feature>
<proteinExistence type="predicted"/>
<dbReference type="PROSITE" id="PS50305">
    <property type="entry name" value="SIRTUIN"/>
    <property type="match status" value="1"/>
</dbReference>
<keyword evidence="3" id="KW-0479">Metal-binding</keyword>
<dbReference type="GO" id="GO:0017136">
    <property type="term" value="F:histone deacetylase activity, NAD-dependent"/>
    <property type="evidence" value="ECO:0007669"/>
    <property type="project" value="TreeGrafter"/>
</dbReference>
<keyword evidence="1" id="KW-0808">Transferase</keyword>
<dbReference type="OrthoDB" id="5863171at2759"/>
<sequence length="212" mass="23964">MMFLPTYPFKRVVSTIVAQNGLRRVKSFTGCGCRRYATAINVRNTDGFNKIADQIKRSENIVVVCGAGISTPSGLPDFRSEGTGLYDNIEDYELTTPTDVFDLRFFNHNPRPFFRLAKSLYPGNFAPNKVHYFLKLLSVKDKLRRIYTQNIDTLEAIAGVPDKEIIFAHGSFHTATCMNCSAKYKADDIKDEIMNEQIPLCRIDGCQINLAF</sequence>
<evidence type="ECO:0000313" key="6">
    <source>
        <dbReference type="Proteomes" id="UP000594262"/>
    </source>
</evidence>
<dbReference type="InterPro" id="IPR026590">
    <property type="entry name" value="Ssirtuin_cat_dom"/>
</dbReference>
<feature type="binding site" evidence="3">
    <location>
        <position position="177"/>
    </location>
    <ligand>
        <name>Zn(2+)</name>
        <dbReference type="ChEBI" id="CHEBI:29105"/>
    </ligand>
</feature>
<evidence type="ECO:0000256" key="3">
    <source>
        <dbReference type="PROSITE-ProRule" id="PRU00236"/>
    </source>
</evidence>
<dbReference type="SUPFAM" id="SSF52467">
    <property type="entry name" value="DHS-like NAD/FAD-binding domain"/>
    <property type="match status" value="1"/>
</dbReference>
<dbReference type="PANTHER" id="PTHR11085:SF7">
    <property type="entry name" value="NAD-DEPENDENT PROTEIN DEACETYLASE"/>
    <property type="match status" value="1"/>
</dbReference>
<evidence type="ECO:0000259" key="4">
    <source>
        <dbReference type="PROSITE" id="PS50305"/>
    </source>
</evidence>
<dbReference type="InterPro" id="IPR003000">
    <property type="entry name" value="Sirtuin"/>
</dbReference>
<evidence type="ECO:0000256" key="1">
    <source>
        <dbReference type="ARBA" id="ARBA00022679"/>
    </source>
</evidence>
<dbReference type="Gene3D" id="3.40.50.1220">
    <property type="entry name" value="TPP-binding domain"/>
    <property type="match status" value="1"/>
</dbReference>